<dbReference type="InterPro" id="IPR010982">
    <property type="entry name" value="Lambda_DNA-bd_dom_sf"/>
</dbReference>
<accession>A0A540VET6</accession>
<comment type="caution">
    <text evidence="5">The sequence shown here is derived from an EMBL/GenBank/DDBJ whole genome shotgun (WGS) entry which is preliminary data.</text>
</comment>
<dbReference type="CDD" id="cd06529">
    <property type="entry name" value="S24_LexA-like"/>
    <property type="match status" value="1"/>
</dbReference>
<dbReference type="InterPro" id="IPR001387">
    <property type="entry name" value="Cro/C1-type_HTH"/>
</dbReference>
<name>A0A540VET6_9GAMM</name>
<dbReference type="SUPFAM" id="SSF51306">
    <property type="entry name" value="LexA/Signal peptidase"/>
    <property type="match status" value="1"/>
</dbReference>
<reference evidence="5 6" key="1">
    <citation type="submission" date="2019-06" db="EMBL/GenBank/DDBJ databases">
        <title>Metagenome assembled Genome of Spiribacter salinus SL48-SHIP from the microbial mat of Salt Lake 48 (Novosibirsk region, Russia).</title>
        <authorList>
            <person name="Shipova A."/>
            <person name="Rozanov A.S."/>
            <person name="Bryanskaya A.V."/>
            <person name="Peltek S.E."/>
        </authorList>
    </citation>
    <scope>NUCLEOTIDE SEQUENCE [LARGE SCALE GENOMIC DNA]</scope>
    <source>
        <strain evidence="5">SL48-SHIP-2</strain>
    </source>
</reference>
<keyword evidence="1" id="KW-0805">Transcription regulation</keyword>
<dbReference type="SMART" id="SM00530">
    <property type="entry name" value="HTH_XRE"/>
    <property type="match status" value="1"/>
</dbReference>
<protein>
    <recommendedName>
        <fullName evidence="4">HTH cro/C1-type domain-containing protein</fullName>
    </recommendedName>
</protein>
<dbReference type="GO" id="GO:0003677">
    <property type="term" value="F:DNA binding"/>
    <property type="evidence" value="ECO:0007669"/>
    <property type="project" value="UniProtKB-KW"/>
</dbReference>
<dbReference type="PANTHER" id="PTHR40661">
    <property type="match status" value="1"/>
</dbReference>
<dbReference type="InterPro" id="IPR015927">
    <property type="entry name" value="Peptidase_S24_S26A/B/C"/>
</dbReference>
<evidence type="ECO:0000256" key="3">
    <source>
        <dbReference type="ARBA" id="ARBA00023163"/>
    </source>
</evidence>
<feature type="domain" description="HTH cro/C1-type" evidence="4">
    <location>
        <begin position="42"/>
        <end position="95"/>
    </location>
</feature>
<evidence type="ECO:0000259" key="4">
    <source>
        <dbReference type="PROSITE" id="PS50943"/>
    </source>
</evidence>
<dbReference type="Gene3D" id="1.10.260.40">
    <property type="entry name" value="lambda repressor-like DNA-binding domains"/>
    <property type="match status" value="1"/>
</dbReference>
<gene>
    <name evidence="5" type="ORF">FKY71_17245</name>
</gene>
<organism evidence="5 6">
    <name type="scientific">Spiribacter salinus</name>
    <dbReference type="NCBI Taxonomy" id="1335746"/>
    <lineage>
        <taxon>Bacteria</taxon>
        <taxon>Pseudomonadati</taxon>
        <taxon>Pseudomonadota</taxon>
        <taxon>Gammaproteobacteria</taxon>
        <taxon>Chromatiales</taxon>
        <taxon>Ectothiorhodospiraceae</taxon>
        <taxon>Spiribacter</taxon>
    </lineage>
</organism>
<evidence type="ECO:0000313" key="5">
    <source>
        <dbReference type="EMBL" id="TQE95222.1"/>
    </source>
</evidence>
<keyword evidence="3" id="KW-0804">Transcription</keyword>
<evidence type="ECO:0000313" key="6">
    <source>
        <dbReference type="Proteomes" id="UP000315400"/>
    </source>
</evidence>
<dbReference type="Pfam" id="PF00717">
    <property type="entry name" value="Peptidase_S24"/>
    <property type="match status" value="1"/>
</dbReference>
<dbReference type="PROSITE" id="PS50943">
    <property type="entry name" value="HTH_CROC1"/>
    <property type="match status" value="1"/>
</dbReference>
<keyword evidence="2" id="KW-0238">DNA-binding</keyword>
<dbReference type="InterPro" id="IPR039418">
    <property type="entry name" value="LexA-like"/>
</dbReference>
<dbReference type="PANTHER" id="PTHR40661:SF3">
    <property type="entry name" value="FELS-1 PROPHAGE TRANSCRIPTIONAL REGULATOR"/>
    <property type="match status" value="1"/>
</dbReference>
<dbReference type="EMBL" id="VIFK01000388">
    <property type="protein sequence ID" value="TQE95222.1"/>
    <property type="molecule type" value="Genomic_DNA"/>
</dbReference>
<dbReference type="AlphaFoldDB" id="A0A540VET6"/>
<proteinExistence type="predicted"/>
<sequence length="263" mass="29108">MIASCMTGIYKPTCNAVNKSFCRDTDKKCCNHVGMSDFADRLRHALDERDVSQSQLARWLGVKPQAIQYLCSGKAQRSRYTTEIAGLLEISATWLASGIGSMTPQNPDGRQEIREPSSVYASRPVPVIDYIQAGDPRRVIDAYTAGDGFRTVTLEGDMVNQVGPFTFALEVVGDSMADEFREGDTVVVDPDAPIRPGAIVVAKLDRDQSATLKKYRDRGFDKNMDPVVELKPLNEDYPPITMDASNPGKIIGPVVEHRRRLIR</sequence>
<dbReference type="Gene3D" id="2.10.109.10">
    <property type="entry name" value="Umud Fragment, subunit A"/>
    <property type="match status" value="1"/>
</dbReference>
<dbReference type="Proteomes" id="UP000315400">
    <property type="component" value="Unassembled WGS sequence"/>
</dbReference>
<dbReference type="SUPFAM" id="SSF47413">
    <property type="entry name" value="lambda repressor-like DNA-binding domains"/>
    <property type="match status" value="1"/>
</dbReference>
<evidence type="ECO:0000256" key="2">
    <source>
        <dbReference type="ARBA" id="ARBA00023125"/>
    </source>
</evidence>
<dbReference type="InterPro" id="IPR036286">
    <property type="entry name" value="LexA/Signal_pep-like_sf"/>
</dbReference>
<evidence type="ECO:0000256" key="1">
    <source>
        <dbReference type="ARBA" id="ARBA00023015"/>
    </source>
</evidence>
<dbReference type="CDD" id="cd00093">
    <property type="entry name" value="HTH_XRE"/>
    <property type="match status" value="1"/>
</dbReference>